<evidence type="ECO:0000256" key="2">
    <source>
        <dbReference type="ARBA" id="ARBA00022729"/>
    </source>
</evidence>
<keyword evidence="5" id="KW-0676">Redox-active center</keyword>
<organism evidence="8 9">
    <name type="scientific">Microbacterium bovistercoris</name>
    <dbReference type="NCBI Taxonomy" id="2293570"/>
    <lineage>
        <taxon>Bacteria</taxon>
        <taxon>Bacillati</taxon>
        <taxon>Actinomycetota</taxon>
        <taxon>Actinomycetes</taxon>
        <taxon>Micrococcales</taxon>
        <taxon>Microbacteriaceae</taxon>
        <taxon>Microbacterium</taxon>
    </lineage>
</organism>
<keyword evidence="3" id="KW-0560">Oxidoreductase</keyword>
<dbReference type="GO" id="GO:0016491">
    <property type="term" value="F:oxidoreductase activity"/>
    <property type="evidence" value="ECO:0007669"/>
    <property type="project" value="UniProtKB-KW"/>
</dbReference>
<dbReference type="PANTHER" id="PTHR13887">
    <property type="entry name" value="GLUTATHIONE S-TRANSFERASE KAPPA"/>
    <property type="match status" value="1"/>
</dbReference>
<dbReference type="SUPFAM" id="SSF52833">
    <property type="entry name" value="Thioredoxin-like"/>
    <property type="match status" value="1"/>
</dbReference>
<dbReference type="Pfam" id="PF13462">
    <property type="entry name" value="Thioredoxin_4"/>
    <property type="match status" value="1"/>
</dbReference>
<dbReference type="OrthoDB" id="117402at2"/>
<keyword evidence="9" id="KW-1185">Reference proteome</keyword>
<evidence type="ECO:0000256" key="5">
    <source>
        <dbReference type="ARBA" id="ARBA00023284"/>
    </source>
</evidence>
<evidence type="ECO:0000256" key="6">
    <source>
        <dbReference type="SAM" id="Phobius"/>
    </source>
</evidence>
<dbReference type="InterPro" id="IPR012336">
    <property type="entry name" value="Thioredoxin-like_fold"/>
</dbReference>
<reference evidence="8 9" key="1">
    <citation type="submission" date="2018-08" db="EMBL/GenBank/DDBJ databases">
        <title>Isolation, diversity and antifungal activity of Actinobacteria from cow dung.</title>
        <authorList>
            <person name="Ling L."/>
        </authorList>
    </citation>
    <scope>NUCLEOTIDE SEQUENCE [LARGE SCALE GENOMIC DNA]</scope>
    <source>
        <strain evidence="8 9">NEAU-LLE</strain>
    </source>
</reference>
<evidence type="ECO:0000256" key="4">
    <source>
        <dbReference type="ARBA" id="ARBA00023157"/>
    </source>
</evidence>
<keyword evidence="6" id="KW-0472">Membrane</keyword>
<evidence type="ECO:0000313" key="9">
    <source>
        <dbReference type="Proteomes" id="UP000262172"/>
    </source>
</evidence>
<evidence type="ECO:0000313" key="8">
    <source>
        <dbReference type="EMBL" id="REJ05826.1"/>
    </source>
</evidence>
<dbReference type="PANTHER" id="PTHR13887:SF14">
    <property type="entry name" value="DISULFIDE BOND FORMATION PROTEIN D"/>
    <property type="match status" value="1"/>
</dbReference>
<dbReference type="AlphaFoldDB" id="A0A371NU34"/>
<keyword evidence="6" id="KW-0812">Transmembrane</keyword>
<dbReference type="RefSeq" id="WP_116241762.1">
    <property type="nucleotide sequence ID" value="NZ_QUAB01000039.1"/>
</dbReference>
<accession>A0A371NU34</accession>
<proteinExistence type="inferred from homology"/>
<keyword evidence="4" id="KW-1015">Disulfide bond</keyword>
<gene>
    <name evidence="8" type="ORF">DY023_07690</name>
</gene>
<keyword evidence="2" id="KW-0732">Signal</keyword>
<evidence type="ECO:0000259" key="7">
    <source>
        <dbReference type="Pfam" id="PF13462"/>
    </source>
</evidence>
<comment type="caution">
    <text evidence="8">The sequence shown here is derived from an EMBL/GenBank/DDBJ whole genome shotgun (WGS) entry which is preliminary data.</text>
</comment>
<name>A0A371NU34_9MICO</name>
<feature type="domain" description="Thioredoxin-like fold" evidence="7">
    <location>
        <begin position="63"/>
        <end position="217"/>
    </location>
</feature>
<dbReference type="InterPro" id="IPR036249">
    <property type="entry name" value="Thioredoxin-like_sf"/>
</dbReference>
<comment type="similarity">
    <text evidence="1">Belongs to the thioredoxin family. DsbA subfamily.</text>
</comment>
<evidence type="ECO:0000256" key="1">
    <source>
        <dbReference type="ARBA" id="ARBA00005791"/>
    </source>
</evidence>
<evidence type="ECO:0000256" key="3">
    <source>
        <dbReference type="ARBA" id="ARBA00023002"/>
    </source>
</evidence>
<keyword evidence="6" id="KW-1133">Transmembrane helix</keyword>
<protein>
    <recommendedName>
        <fullName evidence="7">Thioredoxin-like fold domain-containing protein</fullName>
    </recommendedName>
</protein>
<dbReference type="Proteomes" id="UP000262172">
    <property type="component" value="Unassembled WGS sequence"/>
</dbReference>
<dbReference type="EMBL" id="QUAB01000039">
    <property type="protein sequence ID" value="REJ05826.1"/>
    <property type="molecule type" value="Genomic_DNA"/>
</dbReference>
<sequence>MANAKSKTNWFAIGVSIAVVVVLVALGGFVVYLNNQATGPGATPTSNSSFDSESGAISFGDGKDEVAVFVDFQCPACKSFEDQFGPALEKAADDGKITLAYHPIAILDRFSQGTEYSSRSAGAAVCVASTQPDKYLDFSKALFAGQPAENTPGLTNEQIASIAEEAGADKVESCIMDETYKKFGASQAKAHEIQGTPTVEINGERLDLAKDADFKKLTDLIG</sequence>
<dbReference type="Gene3D" id="3.40.30.10">
    <property type="entry name" value="Glutaredoxin"/>
    <property type="match status" value="1"/>
</dbReference>
<feature type="transmembrane region" description="Helical" evidence="6">
    <location>
        <begin position="12"/>
        <end position="33"/>
    </location>
</feature>